<keyword evidence="1" id="KW-0808">Transferase</keyword>
<evidence type="ECO:0000313" key="9">
    <source>
        <dbReference type="Proteomes" id="UP000765509"/>
    </source>
</evidence>
<dbReference type="Pfam" id="PF00078">
    <property type="entry name" value="RVT_1"/>
    <property type="match status" value="1"/>
</dbReference>
<dbReference type="Pfam" id="PF17921">
    <property type="entry name" value="Integrase_H2C2"/>
    <property type="match status" value="1"/>
</dbReference>
<dbReference type="PANTHER" id="PTHR37984:SF5">
    <property type="entry name" value="PROTEIN NYNRIN-LIKE"/>
    <property type="match status" value="1"/>
</dbReference>
<gene>
    <name evidence="8" type="ORF">O181_034232</name>
</gene>
<feature type="non-terminal residue" evidence="8">
    <location>
        <position position="1"/>
    </location>
</feature>
<dbReference type="GO" id="GO:0016787">
    <property type="term" value="F:hydrolase activity"/>
    <property type="evidence" value="ECO:0007669"/>
    <property type="project" value="UniProtKB-KW"/>
</dbReference>
<evidence type="ECO:0000256" key="4">
    <source>
        <dbReference type="ARBA" id="ARBA00022759"/>
    </source>
</evidence>
<dbReference type="AlphaFoldDB" id="A0A9Q3H7W3"/>
<dbReference type="InterPro" id="IPR050951">
    <property type="entry name" value="Retrovirus_Pol_polyprotein"/>
</dbReference>
<dbReference type="SUPFAM" id="SSF53098">
    <property type="entry name" value="Ribonuclease H-like"/>
    <property type="match status" value="1"/>
</dbReference>
<dbReference type="Gene3D" id="3.30.70.270">
    <property type="match status" value="2"/>
</dbReference>
<comment type="caution">
    <text evidence="8">The sequence shown here is derived from an EMBL/GenBank/DDBJ whole genome shotgun (WGS) entry which is preliminary data.</text>
</comment>
<dbReference type="PANTHER" id="PTHR37984">
    <property type="entry name" value="PROTEIN CBG26694"/>
    <property type="match status" value="1"/>
</dbReference>
<dbReference type="InterPro" id="IPR043502">
    <property type="entry name" value="DNA/RNA_pol_sf"/>
</dbReference>
<dbReference type="GO" id="GO:0003676">
    <property type="term" value="F:nucleic acid binding"/>
    <property type="evidence" value="ECO:0007669"/>
    <property type="project" value="InterPro"/>
</dbReference>
<accession>A0A9Q3H7W3</accession>
<dbReference type="InterPro" id="IPR000477">
    <property type="entry name" value="RT_dom"/>
</dbReference>
<evidence type="ECO:0000256" key="1">
    <source>
        <dbReference type="ARBA" id="ARBA00022679"/>
    </source>
</evidence>
<keyword evidence="3" id="KW-0540">Nuclease</keyword>
<keyword evidence="4" id="KW-0255">Endonuclease</keyword>
<dbReference type="FunFam" id="1.10.340.70:FF:000001">
    <property type="entry name" value="Retrovirus-related Pol polyprotein from transposon gypsy-like Protein"/>
    <property type="match status" value="1"/>
</dbReference>
<dbReference type="InterPro" id="IPR041373">
    <property type="entry name" value="RT_RNaseH"/>
</dbReference>
<dbReference type="GO" id="GO:0004519">
    <property type="term" value="F:endonuclease activity"/>
    <property type="evidence" value="ECO:0007669"/>
    <property type="project" value="UniProtKB-KW"/>
</dbReference>
<dbReference type="EMBL" id="AVOT02012618">
    <property type="protein sequence ID" value="MBW0494517.1"/>
    <property type="molecule type" value="Genomic_DNA"/>
</dbReference>
<keyword evidence="5" id="KW-0378">Hydrolase</keyword>
<dbReference type="Pfam" id="PF17917">
    <property type="entry name" value="RT_RNaseH"/>
    <property type="match status" value="1"/>
</dbReference>
<dbReference type="CDD" id="cd09274">
    <property type="entry name" value="RNase_HI_RT_Ty3"/>
    <property type="match status" value="1"/>
</dbReference>
<evidence type="ECO:0000259" key="7">
    <source>
        <dbReference type="PROSITE" id="PS50878"/>
    </source>
</evidence>
<keyword evidence="2" id="KW-0548">Nucleotidyltransferase</keyword>
<name>A0A9Q3H7W3_9BASI</name>
<sequence>VKAEKLPPHRACDHHIKLEGLLPPISVIYSLSNQESETLWTYISENEEQVSFSPMNKLLTVFNGSTIFSKIDLRGAYNLLRIKEGDEHLTSFRTKYGSYEYLVMPYGLTNAPASFQNLVNDIFADFLDVFVVVYLDDIMVFSSSEEEHVKHVASVLQRLRDNNLFSKASKCVFHASSVEYLGYVVSRDGLKMDSSKVQQILNWPQPKNIKALQSFLGFANFYYSPFIFNEEALSQFQALKEAFTSAPILSHFNPSLPTIVETDASDYALGAVLSQVNDSGKHPIAFDSRKLLPAELNYEIHDKELLGIVWALKCWRAFLLSLSNSFEVLTDHSSLQYFMSSKVLTRCQACWAEFLSEFHFTITYRPGRLATLPDALSRWDNMYPERGVDFISKNPQNFHQVIKQDGIQESRFFSIKVEVFSDLVDKIQKEVWQDKDYKEILKQLARGKSIPDYSLEPQAKLLSFKDRVVIPSNEELQLNILQNCHDSPLAGHPCQEKTLKLIKRDFYWAGMNQFIKDYVSSCQQCSRNKNIHHKKFGLLKPLPIPSGPWISLSMDFITQLPLSRNFDTILVVVERFSKMAIFITTYGSITALELAQIFISHVFSKHGLPQLRISRDLSADIHPETDGQTERVNQILEQYLWMYVSYHQDDWHTWIPLAEFSYNNAEHSSTKQSPFFTIYGRNPSFD</sequence>
<protein>
    <recommendedName>
        <fullName evidence="7">Reverse transcriptase domain-containing protein</fullName>
    </recommendedName>
</protein>
<keyword evidence="9" id="KW-1185">Reference proteome</keyword>
<evidence type="ECO:0000256" key="2">
    <source>
        <dbReference type="ARBA" id="ARBA00022695"/>
    </source>
</evidence>
<keyword evidence="6" id="KW-0695">RNA-directed DNA polymerase</keyword>
<dbReference type="InterPro" id="IPR012337">
    <property type="entry name" value="RNaseH-like_sf"/>
</dbReference>
<feature type="domain" description="Reverse transcriptase" evidence="7">
    <location>
        <begin position="1"/>
        <end position="185"/>
    </location>
</feature>
<evidence type="ECO:0000313" key="8">
    <source>
        <dbReference type="EMBL" id="MBW0494517.1"/>
    </source>
</evidence>
<dbReference type="InterPro" id="IPR036397">
    <property type="entry name" value="RNaseH_sf"/>
</dbReference>
<evidence type="ECO:0000256" key="6">
    <source>
        <dbReference type="ARBA" id="ARBA00022918"/>
    </source>
</evidence>
<dbReference type="OrthoDB" id="2680678at2759"/>
<dbReference type="Proteomes" id="UP000765509">
    <property type="component" value="Unassembled WGS sequence"/>
</dbReference>
<dbReference type="Gene3D" id="3.30.420.10">
    <property type="entry name" value="Ribonuclease H-like superfamily/Ribonuclease H"/>
    <property type="match status" value="2"/>
</dbReference>
<proteinExistence type="predicted"/>
<dbReference type="CDD" id="cd01647">
    <property type="entry name" value="RT_LTR"/>
    <property type="match status" value="1"/>
</dbReference>
<dbReference type="InterPro" id="IPR041588">
    <property type="entry name" value="Integrase_H2C2"/>
</dbReference>
<reference evidence="8" key="1">
    <citation type="submission" date="2021-03" db="EMBL/GenBank/DDBJ databases">
        <title>Draft genome sequence of rust myrtle Austropuccinia psidii MF-1, a brazilian biotype.</title>
        <authorList>
            <person name="Quecine M.C."/>
            <person name="Pachon D.M.R."/>
            <person name="Bonatelli M.L."/>
            <person name="Correr F.H."/>
            <person name="Franceschini L.M."/>
            <person name="Leite T.F."/>
            <person name="Margarido G.R.A."/>
            <person name="Almeida C.A."/>
            <person name="Ferrarezi J.A."/>
            <person name="Labate C.A."/>
        </authorList>
    </citation>
    <scope>NUCLEOTIDE SEQUENCE</scope>
    <source>
        <strain evidence="8">MF-1</strain>
    </source>
</reference>
<dbReference type="PROSITE" id="PS50878">
    <property type="entry name" value="RT_POL"/>
    <property type="match status" value="1"/>
</dbReference>
<evidence type="ECO:0000256" key="3">
    <source>
        <dbReference type="ARBA" id="ARBA00022722"/>
    </source>
</evidence>
<dbReference type="SUPFAM" id="SSF56672">
    <property type="entry name" value="DNA/RNA polymerases"/>
    <property type="match status" value="1"/>
</dbReference>
<dbReference type="InterPro" id="IPR043128">
    <property type="entry name" value="Rev_trsase/Diguanyl_cyclase"/>
</dbReference>
<evidence type="ECO:0000256" key="5">
    <source>
        <dbReference type="ARBA" id="ARBA00022801"/>
    </source>
</evidence>
<dbReference type="GO" id="GO:0003964">
    <property type="term" value="F:RNA-directed DNA polymerase activity"/>
    <property type="evidence" value="ECO:0007669"/>
    <property type="project" value="UniProtKB-KW"/>
</dbReference>
<dbReference type="Gene3D" id="1.10.340.70">
    <property type="match status" value="1"/>
</dbReference>
<organism evidence="8 9">
    <name type="scientific">Austropuccinia psidii MF-1</name>
    <dbReference type="NCBI Taxonomy" id="1389203"/>
    <lineage>
        <taxon>Eukaryota</taxon>
        <taxon>Fungi</taxon>
        <taxon>Dikarya</taxon>
        <taxon>Basidiomycota</taxon>
        <taxon>Pucciniomycotina</taxon>
        <taxon>Pucciniomycetes</taxon>
        <taxon>Pucciniales</taxon>
        <taxon>Sphaerophragmiaceae</taxon>
        <taxon>Austropuccinia</taxon>
    </lineage>
</organism>